<evidence type="ECO:0000256" key="2">
    <source>
        <dbReference type="ARBA" id="ARBA00005722"/>
    </source>
</evidence>
<evidence type="ECO:0000256" key="4">
    <source>
        <dbReference type="ARBA" id="ARBA00023136"/>
    </source>
</evidence>
<comment type="subcellular location">
    <subcellularLocation>
        <location evidence="1">Cell outer membrane</location>
    </subcellularLocation>
</comment>
<sequence>MKVENMMNKAMITAFAGILTVSFAGISHAVAQESNLFSNVSLAAGGFASIAPVYEGSDKYRVSAFPIIYPTFGDGNGERSRLTFRGVDDVRYAVFRKGGFDLGPVVGYNFGRKESLSSDLTGLGDVDGGVVAGAFASYTINGFSVDAAATKQLSGLDDSGFLARFGAGYEAAVTERLTVNLYAGATYASDDYMDHMFSVTAAQNGASGLPVFDADAGIKNIDLKLSTSYQATEQLNLRANVGYSRLINDAADSPISITNDQFSGGLGFIYQF</sequence>
<dbReference type="PATRIC" id="fig|1514904.3.peg.440"/>
<dbReference type="InterPro" id="IPR010583">
    <property type="entry name" value="MipA"/>
</dbReference>
<proteinExistence type="inferred from homology"/>
<evidence type="ECO:0000256" key="6">
    <source>
        <dbReference type="SAM" id="SignalP"/>
    </source>
</evidence>
<gene>
    <name evidence="7" type="ORF">SU32_08115</name>
</gene>
<dbReference type="PANTHER" id="PTHR38776:SF1">
    <property type="entry name" value="MLTA-INTERACTING PROTEIN-RELATED"/>
    <property type="match status" value="1"/>
</dbReference>
<feature type="chain" id="PRO_5005847204" description="MltA-interacting MipA family protein" evidence="6">
    <location>
        <begin position="32"/>
        <end position="272"/>
    </location>
</feature>
<evidence type="ECO:0000256" key="3">
    <source>
        <dbReference type="ARBA" id="ARBA00022729"/>
    </source>
</evidence>
<comment type="caution">
    <text evidence="7">The sequence shown here is derived from an EMBL/GenBank/DDBJ whole genome shotgun (WGS) entry which is preliminary data.</text>
</comment>
<dbReference type="Pfam" id="PF06629">
    <property type="entry name" value="MipA"/>
    <property type="match status" value="1"/>
</dbReference>
<keyword evidence="8" id="KW-1185">Reference proteome</keyword>
<feature type="signal peptide" evidence="6">
    <location>
        <begin position="1"/>
        <end position="31"/>
    </location>
</feature>
<evidence type="ECO:0008006" key="9">
    <source>
        <dbReference type="Google" id="ProtNLM"/>
    </source>
</evidence>
<evidence type="ECO:0000256" key="5">
    <source>
        <dbReference type="ARBA" id="ARBA00023237"/>
    </source>
</evidence>
<keyword evidence="3 6" id="KW-0732">Signal</keyword>
<protein>
    <recommendedName>
        <fullName evidence="9">MltA-interacting MipA family protein</fullName>
    </recommendedName>
</protein>
<organism evidence="7 8">
    <name type="scientific">Ahrensia marina</name>
    <dbReference type="NCBI Taxonomy" id="1514904"/>
    <lineage>
        <taxon>Bacteria</taxon>
        <taxon>Pseudomonadati</taxon>
        <taxon>Pseudomonadota</taxon>
        <taxon>Alphaproteobacteria</taxon>
        <taxon>Hyphomicrobiales</taxon>
        <taxon>Ahrensiaceae</taxon>
        <taxon>Ahrensia</taxon>
    </lineage>
</organism>
<dbReference type="Proteomes" id="UP000038011">
    <property type="component" value="Unassembled WGS sequence"/>
</dbReference>
<name>A0A0N0E7S6_9HYPH</name>
<keyword evidence="4" id="KW-0472">Membrane</keyword>
<reference evidence="7 8" key="1">
    <citation type="submission" date="2015-01" db="EMBL/GenBank/DDBJ databases">
        <title>Ahrensia donghaiensis sp. nov., a novel dimethylsulphoniopropionate-cleavage bacterium isolated from seawater and emended descriptions of the genus Ahrensia and Ahrensia kielensis.</title>
        <authorList>
            <person name="Liu J."/>
        </authorList>
    </citation>
    <scope>NUCLEOTIDE SEQUENCE [LARGE SCALE GENOMIC DNA]</scope>
    <source>
        <strain evidence="7 8">LZD062</strain>
    </source>
</reference>
<evidence type="ECO:0000313" key="8">
    <source>
        <dbReference type="Proteomes" id="UP000038011"/>
    </source>
</evidence>
<evidence type="ECO:0000313" key="7">
    <source>
        <dbReference type="EMBL" id="KPB01528.1"/>
    </source>
</evidence>
<evidence type="ECO:0000256" key="1">
    <source>
        <dbReference type="ARBA" id="ARBA00004442"/>
    </source>
</evidence>
<accession>A0A0N0E7S6</accession>
<keyword evidence="5" id="KW-0998">Cell outer membrane</keyword>
<dbReference type="GO" id="GO:0009279">
    <property type="term" value="C:cell outer membrane"/>
    <property type="evidence" value="ECO:0007669"/>
    <property type="project" value="UniProtKB-SubCell"/>
</dbReference>
<comment type="similarity">
    <text evidence="2">Belongs to the MipA/OmpV family.</text>
</comment>
<dbReference type="PANTHER" id="PTHR38776">
    <property type="entry name" value="MLTA-INTERACTING PROTEIN-RELATED"/>
    <property type="match status" value="1"/>
</dbReference>
<dbReference type="SUPFAM" id="SSF56935">
    <property type="entry name" value="Porins"/>
    <property type="match status" value="1"/>
</dbReference>
<dbReference type="EMBL" id="JXMU01000010">
    <property type="protein sequence ID" value="KPB01528.1"/>
    <property type="molecule type" value="Genomic_DNA"/>
</dbReference>
<dbReference type="AlphaFoldDB" id="A0A0N0E7S6"/>